<keyword evidence="4" id="KW-1185">Reference proteome</keyword>
<dbReference type="KEGG" id="fae:FAES_3244"/>
<reference evidence="3 4" key="1">
    <citation type="journal article" date="2012" name="J. Bacteriol.">
        <title>Genome Sequence of Fibrella aestuarina BUZ 2T, a Filamentous Marine Bacterium.</title>
        <authorList>
            <person name="Filippini M."/>
            <person name="Qi W."/>
            <person name="Blom J."/>
            <person name="Goesmann A."/>
            <person name="Smits T.H."/>
            <person name="Bagheri H.C."/>
        </authorList>
    </citation>
    <scope>NUCLEOTIDE SEQUENCE [LARGE SCALE GENOMIC DNA]</scope>
    <source>
        <strain evidence="4">BUZ 2T</strain>
    </source>
</reference>
<dbReference type="PATRIC" id="fig|1166018.3.peg.5022"/>
<evidence type="ECO:0000256" key="2">
    <source>
        <dbReference type="SAM" id="SignalP"/>
    </source>
</evidence>
<feature type="chain" id="PRO_5003630043" evidence="2">
    <location>
        <begin position="22"/>
        <end position="704"/>
    </location>
</feature>
<feature type="signal peptide" evidence="2">
    <location>
        <begin position="1"/>
        <end position="21"/>
    </location>
</feature>
<dbReference type="EMBL" id="HE796683">
    <property type="protein sequence ID" value="CCH01253.1"/>
    <property type="molecule type" value="Genomic_DNA"/>
</dbReference>
<proteinExistence type="predicted"/>
<dbReference type="AlphaFoldDB" id="I0KAV0"/>
<evidence type="ECO:0000256" key="1">
    <source>
        <dbReference type="SAM" id="Coils"/>
    </source>
</evidence>
<gene>
    <name evidence="3" type="ORF">FAES_3244</name>
</gene>
<protein>
    <submittedName>
        <fullName evidence="3">Uncharacterized protein</fullName>
    </submittedName>
</protein>
<keyword evidence="1" id="KW-0175">Coiled coil</keyword>
<feature type="coiled-coil region" evidence="1">
    <location>
        <begin position="354"/>
        <end position="381"/>
    </location>
</feature>
<accession>I0KAV0</accession>
<dbReference type="HOGENOM" id="CLU_391695_0_0_10"/>
<evidence type="ECO:0000313" key="4">
    <source>
        <dbReference type="Proteomes" id="UP000011058"/>
    </source>
</evidence>
<dbReference type="RefSeq" id="WP_015332352.1">
    <property type="nucleotide sequence ID" value="NC_020054.1"/>
</dbReference>
<dbReference type="OrthoDB" id="930789at2"/>
<evidence type="ECO:0000313" key="3">
    <source>
        <dbReference type="EMBL" id="CCH01253.1"/>
    </source>
</evidence>
<dbReference type="Proteomes" id="UP000011058">
    <property type="component" value="Chromosome"/>
</dbReference>
<keyword evidence="2" id="KW-0732">Signal</keyword>
<sequence length="704" mass="80315">MDKVGKLIKAGVLGVALSVMATDPPPVAAPAPVVETTSTDPRGPSVQDLYRPVLADRIPDSPKARGDSAWKWWSEQLHRIKFGWVCPYNNHYINGYHYFYLNFIKIPRQDAETDTITGWDAPLFRQNDEEIMRVLWNLRQRTINGRTYRASNLIKAKPRTIGWTQMEFLGVDMYHFLFCTGRDRWIGRGYPTEKHMKGEVNAFRSLWAEHIHPFFKTWNGQVLDIIEDNNENFAVGRWVGKGSSKVGIKHNWVQYRLISSEKDAGPFKGQRYTKITVVEAGLWKGDTLDNFYAENKDCLGSGDGQWGMFVVGGTSNAFINPSENYKRMFFNPLDYEAKAHFTPKTRGYLRFIDLHTGEDLVEQAEKEIQNYRKSIEHNASLLQKEKVENPLNEIEAFEPATSLAYDSAMLLAQIEHVKSHGLDLAWVSGHLKYENDAFGRKTGRVIFVQDPANTPEKQRGPWLINLEGVPQAGLSGLHVAGIDDCYKKLRPGQKLKKRDSRNCMIIYRKPTTQAINQDMPVALYIDKLPSMPATYEEFMKGMLFYSVKKTLYEYNTDAFVDWLNDRQQGHRLYYIGTQPGIEIKGNVKQEVTALGHQYMANDRYQRITLLPLLYSLLNWGSDENNDIGSAFHCVLHLLHALRDKALDDDEVTALLTGSTQPTDTNVIQLGARPGYARQADNNSFIRLGLQPGTPRTYGTSDYYN</sequence>
<name>I0KAV0_9BACT</name>
<dbReference type="STRING" id="1166018.FAES_3244"/>
<organism evidence="3 4">
    <name type="scientific">Fibrella aestuarina BUZ 2</name>
    <dbReference type="NCBI Taxonomy" id="1166018"/>
    <lineage>
        <taxon>Bacteria</taxon>
        <taxon>Pseudomonadati</taxon>
        <taxon>Bacteroidota</taxon>
        <taxon>Cytophagia</taxon>
        <taxon>Cytophagales</taxon>
        <taxon>Spirosomataceae</taxon>
        <taxon>Fibrella</taxon>
    </lineage>
</organism>